<dbReference type="AlphaFoldDB" id="A0A142BCF5"/>
<dbReference type="PROSITE" id="PS50206">
    <property type="entry name" value="RHODANESE_3"/>
    <property type="match status" value="3"/>
</dbReference>
<dbReference type="InterPro" id="IPR001763">
    <property type="entry name" value="Rhodanese-like_dom"/>
</dbReference>
<reference evidence="5 6" key="1">
    <citation type="journal article" date="2016" name="Front. Microbiol.">
        <title>Genomic Insight into the Host-Endosymbiont Relationship of Endozoicomonas montiporae CL-33(T) with its Coral Host.</title>
        <authorList>
            <person name="Ding J.-Y."/>
            <person name="Shiu J.-H."/>
            <person name="Chen W.-M."/>
            <person name="Chiang Y.-R."/>
            <person name="Tang S.-L."/>
        </authorList>
    </citation>
    <scope>NUCLEOTIDE SEQUENCE [LARGE SCALE GENOMIC DNA]</scope>
    <source>
        <strain evidence="5 6">CL-33</strain>
    </source>
</reference>
<feature type="domain" description="Rhodanese" evidence="4">
    <location>
        <begin position="44"/>
        <end position="157"/>
    </location>
</feature>
<dbReference type="KEGG" id="emp:EZMO1_2334"/>
<dbReference type="PROSITE" id="PS00683">
    <property type="entry name" value="RHODANESE_2"/>
    <property type="match status" value="1"/>
</dbReference>
<dbReference type="Proteomes" id="UP000071065">
    <property type="component" value="Chromosome"/>
</dbReference>
<dbReference type="STRING" id="570277.EZMO1_2334"/>
<protein>
    <recommendedName>
        <fullName evidence="2">Sulfurtransferase</fullName>
    </recommendedName>
</protein>
<proteinExistence type="predicted"/>
<dbReference type="PANTHER" id="PTHR43855">
    <property type="entry name" value="THIOSULFATE SULFURTRANSFERASE"/>
    <property type="match status" value="1"/>
</dbReference>
<evidence type="ECO:0000313" key="6">
    <source>
        <dbReference type="Proteomes" id="UP000071065"/>
    </source>
</evidence>
<dbReference type="InterPro" id="IPR001307">
    <property type="entry name" value="Thiosulphate_STrfase_CS"/>
</dbReference>
<accession>A0A142BCF5</accession>
<feature type="domain" description="Rhodanese" evidence="4">
    <location>
        <begin position="176"/>
        <end position="282"/>
    </location>
</feature>
<dbReference type="SMART" id="SM00450">
    <property type="entry name" value="RHOD"/>
    <property type="match status" value="3"/>
</dbReference>
<evidence type="ECO:0000256" key="3">
    <source>
        <dbReference type="SAM" id="SignalP"/>
    </source>
</evidence>
<gene>
    <name evidence="5" type="primary">tht2</name>
    <name evidence="5" type="ORF">EZMO1_2334</name>
</gene>
<name>A0A142BCF5_9GAMM</name>
<keyword evidence="2 5" id="KW-0808">Transferase</keyword>
<dbReference type="Gene3D" id="3.40.250.10">
    <property type="entry name" value="Rhodanese-like domain"/>
    <property type="match status" value="3"/>
</dbReference>
<organism evidence="5 6">
    <name type="scientific">Endozoicomonas montiporae CL-33</name>
    <dbReference type="NCBI Taxonomy" id="570277"/>
    <lineage>
        <taxon>Bacteria</taxon>
        <taxon>Pseudomonadati</taxon>
        <taxon>Pseudomonadota</taxon>
        <taxon>Gammaproteobacteria</taxon>
        <taxon>Oceanospirillales</taxon>
        <taxon>Endozoicomonadaceae</taxon>
        <taxon>Endozoicomonas</taxon>
    </lineage>
</organism>
<dbReference type="InterPro" id="IPR051126">
    <property type="entry name" value="Thiosulfate_sulfurtransferase"/>
</dbReference>
<evidence type="ECO:0000256" key="1">
    <source>
        <dbReference type="ARBA" id="ARBA00022737"/>
    </source>
</evidence>
<dbReference type="GO" id="GO:0004792">
    <property type="term" value="F:thiosulfate-cyanide sulfurtransferase activity"/>
    <property type="evidence" value="ECO:0007669"/>
    <property type="project" value="InterPro"/>
</dbReference>
<dbReference type="PROSITE" id="PS51257">
    <property type="entry name" value="PROKAR_LIPOPROTEIN"/>
    <property type="match status" value="1"/>
</dbReference>
<dbReference type="EMBL" id="CP013251">
    <property type="protein sequence ID" value="AMO56431.1"/>
    <property type="molecule type" value="Genomic_DNA"/>
</dbReference>
<dbReference type="CDD" id="cd01448">
    <property type="entry name" value="TST_Repeat_1"/>
    <property type="match status" value="1"/>
</dbReference>
<feature type="chain" id="PRO_5007493004" description="Sulfurtransferase" evidence="3">
    <location>
        <begin position="22"/>
        <end position="436"/>
    </location>
</feature>
<feature type="signal peptide" evidence="3">
    <location>
        <begin position="1"/>
        <end position="21"/>
    </location>
</feature>
<evidence type="ECO:0000256" key="2">
    <source>
        <dbReference type="RuleBase" id="RU000507"/>
    </source>
</evidence>
<feature type="domain" description="Rhodanese" evidence="4">
    <location>
        <begin position="313"/>
        <end position="434"/>
    </location>
</feature>
<keyword evidence="1" id="KW-0677">Repeat</keyword>
<dbReference type="CDD" id="cd01449">
    <property type="entry name" value="TST_Repeat_2"/>
    <property type="match status" value="1"/>
</dbReference>
<dbReference type="Pfam" id="PF00581">
    <property type="entry name" value="Rhodanese"/>
    <property type="match status" value="3"/>
</dbReference>
<evidence type="ECO:0000313" key="5">
    <source>
        <dbReference type="EMBL" id="AMO56431.1"/>
    </source>
</evidence>
<dbReference type="SUPFAM" id="SSF52821">
    <property type="entry name" value="Rhodanese/Cell cycle control phosphatase"/>
    <property type="match status" value="3"/>
</dbReference>
<sequence length="436" mass="49138">MFRCMKHLIGLCLAVSLAGCGQPDNPQLSEFTAIDQDKMMTLINERDWVLVDVRASDWFNGWPSDNTGVGGHIPGARNFDLNWLLNDRSELNKLTERLFQSKGMRQAPGIVIYGSDQHEAKILADWLVTEQGFENSDIRIYPFGFSGWLKSGGSVETMPSYTRLVPPAWLDKQFNSPEPPLVLDVSYGAGIRYRINHIPDAIHVDTSWIESKPLWNVIPENELQQSLMNLGVTQDRQVVVYGEDMTAAARMVSVLESMGVSDVRLLNGGLKAWVDQGYMVQSGWVTPEPVDVFGVSAFKDVWVDTMRVKSILKDDDEHLVSVRSWREYTGKSSGYSYINAKGRIPGAVWGHSGTDPYSMQDYINPDGTLREIQDIQGYWQGLSLNDDTFMAFYCGTGWRASLSWFAARLLGYENARIYDGGWMEWSSDSRRPREAG</sequence>
<dbReference type="InterPro" id="IPR036873">
    <property type="entry name" value="Rhodanese-like_dom_sf"/>
</dbReference>
<dbReference type="PANTHER" id="PTHR43855:SF1">
    <property type="entry name" value="THIOSULFATE SULFURTRANSFERASE"/>
    <property type="match status" value="1"/>
</dbReference>
<evidence type="ECO:0000259" key="4">
    <source>
        <dbReference type="PROSITE" id="PS50206"/>
    </source>
</evidence>
<keyword evidence="3" id="KW-0732">Signal</keyword>
<dbReference type="PATRIC" id="fig|570277.3.peg.2506"/>